<gene>
    <name evidence="2" type="ORF">Pgy4_41374</name>
</gene>
<evidence type="ECO:0000313" key="3">
    <source>
        <dbReference type="Proteomes" id="UP000005466"/>
    </source>
</evidence>
<feature type="non-terminal residue" evidence="2">
    <location>
        <position position="1"/>
    </location>
</feature>
<evidence type="ECO:0000259" key="1">
    <source>
        <dbReference type="Pfam" id="PF01526"/>
    </source>
</evidence>
<dbReference type="Proteomes" id="UP000005466">
    <property type="component" value="Unassembled WGS sequence"/>
</dbReference>
<evidence type="ECO:0000313" key="2">
    <source>
        <dbReference type="EMBL" id="EGH19442.1"/>
    </source>
</evidence>
<dbReference type="GO" id="GO:0004803">
    <property type="term" value="F:transposase activity"/>
    <property type="evidence" value="ECO:0007669"/>
    <property type="project" value="InterPro"/>
</dbReference>
<comment type="caution">
    <text evidence="2">The sequence shown here is derived from an EMBL/GenBank/DDBJ whole genome shotgun (WGS) entry which is preliminary data.</text>
</comment>
<proteinExistence type="predicted"/>
<dbReference type="EMBL" id="ADWY01004090">
    <property type="protein sequence ID" value="EGH19442.1"/>
    <property type="molecule type" value="Genomic_DNA"/>
</dbReference>
<name>F3CJK0_PSESG</name>
<protein>
    <submittedName>
        <fullName evidence="2">TnpA</fullName>
    </submittedName>
</protein>
<dbReference type="AlphaFoldDB" id="F3CJK0"/>
<reference evidence="2 3" key="1">
    <citation type="journal article" date="2011" name="PLoS Pathog.">
        <title>Dynamic evolution of pathogenicity revealed by sequencing and comparative genomics of 19 Pseudomonas syringae isolates.</title>
        <authorList>
            <person name="Baltrus D.A."/>
            <person name="Nishimura M.T."/>
            <person name="Romanchuk A."/>
            <person name="Chang J.H."/>
            <person name="Mukhtar M.S."/>
            <person name="Cherkis K."/>
            <person name="Roach J."/>
            <person name="Grant S.R."/>
            <person name="Jones C.D."/>
            <person name="Dangl J.L."/>
        </authorList>
    </citation>
    <scope>NUCLEOTIDE SEQUENCE [LARGE SCALE GENOMIC DNA]</scope>
    <source>
        <strain evidence="3">race 4</strain>
    </source>
</reference>
<feature type="non-terminal residue" evidence="2">
    <location>
        <position position="35"/>
    </location>
</feature>
<sequence length="35" mass="3776">AKYGNEPGLKAYTHVNDHFALFASQMIPATVSEAP</sequence>
<dbReference type="GO" id="GO:0006313">
    <property type="term" value="P:DNA transposition"/>
    <property type="evidence" value="ECO:0007669"/>
    <property type="project" value="InterPro"/>
</dbReference>
<dbReference type="Pfam" id="PF01526">
    <property type="entry name" value="DDE_Tnp_Tn3"/>
    <property type="match status" value="1"/>
</dbReference>
<organism evidence="2 3">
    <name type="scientific">Pseudomonas savastanoi pv. glycinea str. race 4</name>
    <dbReference type="NCBI Taxonomy" id="875330"/>
    <lineage>
        <taxon>Bacteria</taxon>
        <taxon>Pseudomonadati</taxon>
        <taxon>Pseudomonadota</taxon>
        <taxon>Gammaproteobacteria</taxon>
        <taxon>Pseudomonadales</taxon>
        <taxon>Pseudomonadaceae</taxon>
        <taxon>Pseudomonas</taxon>
    </lineage>
</organism>
<dbReference type="InterPro" id="IPR002513">
    <property type="entry name" value="Tn3_Tnp_DDE_dom"/>
</dbReference>
<accession>F3CJK0</accession>
<feature type="domain" description="Tn3 transposase DDE" evidence="1">
    <location>
        <begin position="1"/>
        <end position="34"/>
    </location>
</feature>